<dbReference type="PROSITE" id="PS51375">
    <property type="entry name" value="PPR"/>
    <property type="match status" value="1"/>
</dbReference>
<feature type="repeat" description="PPR" evidence="3">
    <location>
        <begin position="10"/>
        <end position="44"/>
    </location>
</feature>
<accession>A0A067K107</accession>
<dbReference type="EMBL" id="KK914724">
    <property type="protein sequence ID" value="KDP29911.1"/>
    <property type="molecule type" value="Genomic_DNA"/>
</dbReference>
<protein>
    <recommendedName>
        <fullName evidence="4">DYW domain-containing protein</fullName>
    </recommendedName>
</protein>
<dbReference type="Pfam" id="PF14432">
    <property type="entry name" value="DYW_deaminase"/>
    <property type="match status" value="1"/>
</dbReference>
<dbReference type="InterPro" id="IPR032867">
    <property type="entry name" value="DYW_dom"/>
</dbReference>
<dbReference type="InterPro" id="IPR046960">
    <property type="entry name" value="PPR_At4g14850-like_plant"/>
</dbReference>
<sequence length="247" mass="28007">MTNEYGIEPSIEHYGCLVDILCRAGHLEEAKNIIEHMPRAPNKVIWMSLLSGARIHGNIDIGEYAASRLIEVAPETIGCYVVLSNMYAAIGLWDKVSQVRGIMKRRGIRKDPGCSLIEHGGKLHEFIASDRSHPQTKEIYFKLREMGEKLKLEGHVPDTSQVLLCIEEVEEKKAELETHSERLAIAFGLINMGSGSPIRIIKNLRVCNDCHTVTKLLSKIYSREIIVRDNSRFHHFKHGTCSCKDFW</sequence>
<evidence type="ECO:0000256" key="2">
    <source>
        <dbReference type="ARBA" id="ARBA00022737"/>
    </source>
</evidence>
<organism evidence="5 6">
    <name type="scientific">Jatropha curcas</name>
    <name type="common">Barbados nut</name>
    <dbReference type="NCBI Taxonomy" id="180498"/>
    <lineage>
        <taxon>Eukaryota</taxon>
        <taxon>Viridiplantae</taxon>
        <taxon>Streptophyta</taxon>
        <taxon>Embryophyta</taxon>
        <taxon>Tracheophyta</taxon>
        <taxon>Spermatophyta</taxon>
        <taxon>Magnoliopsida</taxon>
        <taxon>eudicotyledons</taxon>
        <taxon>Gunneridae</taxon>
        <taxon>Pentapetalae</taxon>
        <taxon>rosids</taxon>
        <taxon>fabids</taxon>
        <taxon>Malpighiales</taxon>
        <taxon>Euphorbiaceae</taxon>
        <taxon>Crotonoideae</taxon>
        <taxon>Jatropheae</taxon>
        <taxon>Jatropha</taxon>
    </lineage>
</organism>
<name>A0A067K107_JATCU</name>
<keyword evidence="2" id="KW-0677">Repeat</keyword>
<dbReference type="Proteomes" id="UP000027138">
    <property type="component" value="Unassembled WGS sequence"/>
</dbReference>
<evidence type="ECO:0000256" key="3">
    <source>
        <dbReference type="PROSITE-ProRule" id="PRU00708"/>
    </source>
</evidence>
<dbReference type="PANTHER" id="PTHR47926">
    <property type="entry name" value="PENTATRICOPEPTIDE REPEAT-CONTAINING PROTEIN"/>
    <property type="match status" value="1"/>
</dbReference>
<evidence type="ECO:0000313" key="5">
    <source>
        <dbReference type="EMBL" id="KDP29911.1"/>
    </source>
</evidence>
<dbReference type="PANTHER" id="PTHR47926:SF436">
    <property type="entry name" value="PENTATRICOPEPTIDE REPEAT-CONTAINING PROTEIN ELI1, CHLOROPLASTIC-LIKE ISOFORM X2"/>
    <property type="match status" value="1"/>
</dbReference>
<proteinExistence type="inferred from homology"/>
<dbReference type="Gene3D" id="1.25.40.10">
    <property type="entry name" value="Tetratricopeptide repeat domain"/>
    <property type="match status" value="1"/>
</dbReference>
<dbReference type="InterPro" id="IPR011990">
    <property type="entry name" value="TPR-like_helical_dom_sf"/>
</dbReference>
<dbReference type="InterPro" id="IPR046849">
    <property type="entry name" value="E2_motif"/>
</dbReference>
<reference evidence="5 6" key="1">
    <citation type="journal article" date="2014" name="PLoS ONE">
        <title>Global Analysis of Gene Expression Profiles in Physic Nut (Jatropha curcas L.) Seedlings Exposed to Salt Stress.</title>
        <authorList>
            <person name="Zhang L."/>
            <person name="Zhang C."/>
            <person name="Wu P."/>
            <person name="Chen Y."/>
            <person name="Li M."/>
            <person name="Jiang H."/>
            <person name="Wu G."/>
        </authorList>
    </citation>
    <scope>NUCLEOTIDE SEQUENCE [LARGE SCALE GENOMIC DNA]</scope>
    <source>
        <strain evidence="6">cv. GZQX0401</strain>
        <tissue evidence="5">Young leaves</tissue>
    </source>
</reference>
<dbReference type="InterPro" id="IPR002885">
    <property type="entry name" value="PPR_rpt"/>
</dbReference>
<comment type="similarity">
    <text evidence="1">Belongs to the PPR family. PCMP-H subfamily.</text>
</comment>
<gene>
    <name evidence="5" type="ORF">JCGZ_18480</name>
</gene>
<dbReference type="GO" id="GO:0003723">
    <property type="term" value="F:RNA binding"/>
    <property type="evidence" value="ECO:0007669"/>
    <property type="project" value="InterPro"/>
</dbReference>
<dbReference type="FunFam" id="1.25.40.10:FF:000366">
    <property type="entry name" value="Pentatricopeptide (PPR) repeat-containing protein"/>
    <property type="match status" value="1"/>
</dbReference>
<dbReference type="Pfam" id="PF12854">
    <property type="entry name" value="PPR_1"/>
    <property type="match status" value="1"/>
</dbReference>
<evidence type="ECO:0000256" key="1">
    <source>
        <dbReference type="ARBA" id="ARBA00006643"/>
    </source>
</evidence>
<dbReference type="Pfam" id="PF20430">
    <property type="entry name" value="Eplus_motif"/>
    <property type="match status" value="1"/>
</dbReference>
<dbReference type="OrthoDB" id="185373at2759"/>
<dbReference type="NCBIfam" id="TIGR00756">
    <property type="entry name" value="PPR"/>
    <property type="match status" value="1"/>
</dbReference>
<keyword evidence="6" id="KW-1185">Reference proteome</keyword>
<dbReference type="InterPro" id="IPR046848">
    <property type="entry name" value="E_motif"/>
</dbReference>
<dbReference type="GO" id="GO:0008270">
    <property type="term" value="F:zinc ion binding"/>
    <property type="evidence" value="ECO:0007669"/>
    <property type="project" value="InterPro"/>
</dbReference>
<evidence type="ECO:0000313" key="6">
    <source>
        <dbReference type="Proteomes" id="UP000027138"/>
    </source>
</evidence>
<evidence type="ECO:0000259" key="4">
    <source>
        <dbReference type="Pfam" id="PF14432"/>
    </source>
</evidence>
<dbReference type="Pfam" id="PF20431">
    <property type="entry name" value="E_motif"/>
    <property type="match status" value="1"/>
</dbReference>
<dbReference type="AlphaFoldDB" id="A0A067K107"/>
<feature type="domain" description="DYW" evidence="4">
    <location>
        <begin position="154"/>
        <end position="247"/>
    </location>
</feature>
<dbReference type="GO" id="GO:0009451">
    <property type="term" value="P:RNA modification"/>
    <property type="evidence" value="ECO:0007669"/>
    <property type="project" value="InterPro"/>
</dbReference>